<dbReference type="Proteomes" id="UP000023152">
    <property type="component" value="Unassembled WGS sequence"/>
</dbReference>
<dbReference type="AlphaFoldDB" id="X6L7U0"/>
<keyword evidence="2" id="KW-1185">Reference proteome</keyword>
<evidence type="ECO:0000313" key="2">
    <source>
        <dbReference type="Proteomes" id="UP000023152"/>
    </source>
</evidence>
<sequence length="75" mass="8865">MGLDYELSLVEHALDQITDNVLLATEWIFNNIKKLESQNWKQDEGESAMLKQESWLKKKFYFAETPKLEFSKVII</sequence>
<dbReference type="EMBL" id="ASPP01048033">
    <property type="protein sequence ID" value="ETN97977.1"/>
    <property type="molecule type" value="Genomic_DNA"/>
</dbReference>
<organism evidence="1 2">
    <name type="scientific">Reticulomyxa filosa</name>
    <dbReference type="NCBI Taxonomy" id="46433"/>
    <lineage>
        <taxon>Eukaryota</taxon>
        <taxon>Sar</taxon>
        <taxon>Rhizaria</taxon>
        <taxon>Retaria</taxon>
        <taxon>Foraminifera</taxon>
        <taxon>Monothalamids</taxon>
        <taxon>Reticulomyxidae</taxon>
        <taxon>Reticulomyxa</taxon>
    </lineage>
</organism>
<evidence type="ECO:0000313" key="1">
    <source>
        <dbReference type="EMBL" id="ETN97977.1"/>
    </source>
</evidence>
<accession>X6L7U0</accession>
<reference evidence="1 2" key="1">
    <citation type="journal article" date="2013" name="Curr. Biol.">
        <title>The Genome of the Foraminiferan Reticulomyxa filosa.</title>
        <authorList>
            <person name="Glockner G."/>
            <person name="Hulsmann N."/>
            <person name="Schleicher M."/>
            <person name="Noegel A.A."/>
            <person name="Eichinger L."/>
            <person name="Gallinger C."/>
            <person name="Pawlowski J."/>
            <person name="Sierra R."/>
            <person name="Euteneuer U."/>
            <person name="Pillet L."/>
            <person name="Moustafa A."/>
            <person name="Platzer M."/>
            <person name="Groth M."/>
            <person name="Szafranski K."/>
            <person name="Schliwa M."/>
        </authorList>
    </citation>
    <scope>NUCLEOTIDE SEQUENCE [LARGE SCALE GENOMIC DNA]</scope>
</reference>
<name>X6L7U0_RETFI</name>
<comment type="caution">
    <text evidence="1">The sequence shown here is derived from an EMBL/GenBank/DDBJ whole genome shotgun (WGS) entry which is preliminary data.</text>
</comment>
<protein>
    <submittedName>
        <fullName evidence="1">Uncharacterized protein</fullName>
    </submittedName>
</protein>
<gene>
    <name evidence="1" type="ORF">RFI_39545</name>
</gene>
<proteinExistence type="predicted"/>